<dbReference type="PANTHER" id="PTHR12592">
    <property type="entry name" value="ATP-DEPENDENT (S)-NAD(P)H-HYDRATE DEHYDRATASE FAMILY MEMBER"/>
    <property type="match status" value="1"/>
</dbReference>
<sequence length="307" mass="30924">MSTPPPLPDWTIADTRRAIRVPTARDDKYRRGVLGIRTGSALYPGAAVLSVEAALHTGVGMVRYLGSSEAAGYVLARRPEAVTAPGRIQALLLGSGMASVDPDGEDARAFASALAAGIPGVLDAGALHLVTTLPTANVPSAGPVLITPHAGELARLLTEAHEPFPAIPESPDAARAWIEDHPAQAGTLAAERWGATVLVKGAHTVIVTPHGAVTRLPPATAWLATAGTGDVLAGVIAALVAGAEATRSEDSGRGTPLTHDALAHAAAAGAHLHALAAERASAGGPLLALDLARALAPTVARVLEPGA</sequence>
<dbReference type="HAMAP" id="MF_01965">
    <property type="entry name" value="NADHX_dehydratase"/>
    <property type="match status" value="1"/>
</dbReference>
<dbReference type="PANTHER" id="PTHR12592:SF0">
    <property type="entry name" value="ATP-DEPENDENT (S)-NAD(P)H-HYDRATE DEHYDRATASE"/>
    <property type="match status" value="1"/>
</dbReference>
<dbReference type="GO" id="GO:0046496">
    <property type="term" value="P:nicotinamide nucleotide metabolic process"/>
    <property type="evidence" value="ECO:0007669"/>
    <property type="project" value="UniProtKB-UniRule"/>
</dbReference>
<dbReference type="OrthoDB" id="9806925at2"/>
<protein>
    <recommendedName>
        <fullName evidence="6">ADP-dependent (S)-NAD(P)H-hydrate dehydratase</fullName>
        <ecNumber evidence="6">4.2.1.136</ecNumber>
    </recommendedName>
    <alternativeName>
        <fullName evidence="6">ADP-dependent NAD(P)HX dehydratase</fullName>
    </alternativeName>
</protein>
<keyword evidence="1 6" id="KW-0547">Nucleotide-binding</keyword>
<evidence type="ECO:0000259" key="7">
    <source>
        <dbReference type="PROSITE" id="PS51383"/>
    </source>
</evidence>
<comment type="catalytic activity">
    <reaction evidence="6">
        <text>(6S)-NADPHX + ADP = AMP + phosphate + NADPH + H(+)</text>
        <dbReference type="Rhea" id="RHEA:32235"/>
        <dbReference type="ChEBI" id="CHEBI:15378"/>
        <dbReference type="ChEBI" id="CHEBI:43474"/>
        <dbReference type="ChEBI" id="CHEBI:57783"/>
        <dbReference type="ChEBI" id="CHEBI:64076"/>
        <dbReference type="ChEBI" id="CHEBI:456215"/>
        <dbReference type="ChEBI" id="CHEBI:456216"/>
        <dbReference type="EC" id="4.2.1.136"/>
    </reaction>
</comment>
<dbReference type="PROSITE" id="PS01050">
    <property type="entry name" value="YJEF_C_2"/>
    <property type="match status" value="1"/>
</dbReference>
<keyword evidence="4 6" id="KW-0520">NAD</keyword>
<feature type="binding site" evidence="6">
    <location>
        <position position="230"/>
    </location>
    <ligand>
        <name>(6S)-NADPHX</name>
        <dbReference type="ChEBI" id="CHEBI:64076"/>
    </ligand>
</feature>
<name>A0A3L7A2A4_9MICO</name>
<feature type="binding site" evidence="6">
    <location>
        <position position="46"/>
    </location>
    <ligand>
        <name>(6S)-NADPHX</name>
        <dbReference type="ChEBI" id="CHEBI:64076"/>
    </ligand>
</feature>
<dbReference type="SUPFAM" id="SSF53613">
    <property type="entry name" value="Ribokinase-like"/>
    <property type="match status" value="1"/>
</dbReference>
<proteinExistence type="inferred from homology"/>
<comment type="similarity">
    <text evidence="6">Belongs to the NnrD/CARKD family.</text>
</comment>
<dbReference type="Pfam" id="PF01256">
    <property type="entry name" value="Carb_kinase"/>
    <property type="match status" value="1"/>
</dbReference>
<feature type="binding site" evidence="6">
    <location>
        <position position="229"/>
    </location>
    <ligand>
        <name>AMP</name>
        <dbReference type="ChEBI" id="CHEBI:456215"/>
    </ligand>
</feature>
<evidence type="ECO:0000256" key="4">
    <source>
        <dbReference type="ARBA" id="ARBA00023027"/>
    </source>
</evidence>
<comment type="caution">
    <text evidence="8">The sequence shown here is derived from an EMBL/GenBank/DDBJ whole genome shotgun (WGS) entry which is preliminary data.</text>
</comment>
<evidence type="ECO:0000313" key="8">
    <source>
        <dbReference type="EMBL" id="RLP74138.1"/>
    </source>
</evidence>
<reference evidence="8 9" key="1">
    <citation type="submission" date="2018-10" db="EMBL/GenBank/DDBJ databases">
        <authorList>
            <person name="Li J."/>
        </authorList>
    </citation>
    <scope>NUCLEOTIDE SEQUENCE [LARGE SCALE GENOMIC DNA]</scope>
    <source>
        <strain evidence="8 9">IF 016277</strain>
    </source>
</reference>
<evidence type="ECO:0000256" key="1">
    <source>
        <dbReference type="ARBA" id="ARBA00022741"/>
    </source>
</evidence>
<feature type="binding site" evidence="6">
    <location>
        <position position="149"/>
    </location>
    <ligand>
        <name>(6S)-NADPHX</name>
        <dbReference type="ChEBI" id="CHEBI:64076"/>
    </ligand>
</feature>
<dbReference type="GO" id="GO:0005524">
    <property type="term" value="F:ATP binding"/>
    <property type="evidence" value="ECO:0007669"/>
    <property type="project" value="UniProtKB-KW"/>
</dbReference>
<dbReference type="RefSeq" id="WP_121649525.1">
    <property type="nucleotide sequence ID" value="NZ_RCUX01000012.1"/>
</dbReference>
<dbReference type="InterPro" id="IPR000631">
    <property type="entry name" value="CARKD"/>
</dbReference>
<dbReference type="CDD" id="cd01171">
    <property type="entry name" value="YXKO-related"/>
    <property type="match status" value="1"/>
</dbReference>
<feature type="binding site" evidence="6">
    <location>
        <position position="96"/>
    </location>
    <ligand>
        <name>(6S)-NADPHX</name>
        <dbReference type="ChEBI" id="CHEBI:64076"/>
    </ligand>
</feature>
<dbReference type="Proteomes" id="UP000272503">
    <property type="component" value="Unassembled WGS sequence"/>
</dbReference>
<comment type="function">
    <text evidence="6">Catalyzes the dehydration of the S-form of NAD(P)HX at the expense of ADP, which is converted to AMP. Together with NAD(P)HX epimerase, which catalyzes the epimerization of the S- and R-forms, the enzyme allows the repair of both epimers of NAD(P)HX, a damaged form of NAD(P)H that is a result of enzymatic or heat-dependent hydration.</text>
</comment>
<feature type="binding site" evidence="6">
    <location>
        <begin position="200"/>
        <end position="204"/>
    </location>
    <ligand>
        <name>AMP</name>
        <dbReference type="ChEBI" id="CHEBI:456215"/>
    </ligand>
</feature>
<dbReference type="Gene3D" id="3.40.1190.20">
    <property type="match status" value="1"/>
</dbReference>
<accession>A0A3L7A2A4</accession>
<keyword evidence="5 6" id="KW-0456">Lyase</keyword>
<evidence type="ECO:0000256" key="3">
    <source>
        <dbReference type="ARBA" id="ARBA00022857"/>
    </source>
</evidence>
<dbReference type="InterPro" id="IPR029056">
    <property type="entry name" value="Ribokinase-like"/>
</dbReference>
<keyword evidence="2 6" id="KW-0067">ATP-binding</keyword>
<dbReference type="PROSITE" id="PS51383">
    <property type="entry name" value="YJEF_C_3"/>
    <property type="match status" value="1"/>
</dbReference>
<dbReference type="GO" id="GO:0052856">
    <property type="term" value="F:NAD(P)HX epimerase activity"/>
    <property type="evidence" value="ECO:0007669"/>
    <property type="project" value="TreeGrafter"/>
</dbReference>
<evidence type="ECO:0000256" key="2">
    <source>
        <dbReference type="ARBA" id="ARBA00022840"/>
    </source>
</evidence>
<dbReference type="EC" id="4.2.1.136" evidence="6"/>
<organism evidence="8 9">
    <name type="scientific">Mycetocola tolaasinivorans</name>
    <dbReference type="NCBI Taxonomy" id="76635"/>
    <lineage>
        <taxon>Bacteria</taxon>
        <taxon>Bacillati</taxon>
        <taxon>Actinomycetota</taxon>
        <taxon>Actinomycetes</taxon>
        <taxon>Micrococcales</taxon>
        <taxon>Microbacteriaceae</taxon>
        <taxon>Mycetocola</taxon>
    </lineage>
</organism>
<keyword evidence="9" id="KW-1185">Reference proteome</keyword>
<evidence type="ECO:0000256" key="6">
    <source>
        <dbReference type="HAMAP-Rule" id="MF_01965"/>
    </source>
</evidence>
<dbReference type="AlphaFoldDB" id="A0A3L7A2A4"/>
<evidence type="ECO:0000313" key="9">
    <source>
        <dbReference type="Proteomes" id="UP000272503"/>
    </source>
</evidence>
<dbReference type="EMBL" id="RCUX01000012">
    <property type="protein sequence ID" value="RLP74138.1"/>
    <property type="molecule type" value="Genomic_DNA"/>
</dbReference>
<evidence type="ECO:0000256" key="5">
    <source>
        <dbReference type="ARBA" id="ARBA00023239"/>
    </source>
</evidence>
<comment type="catalytic activity">
    <reaction evidence="6">
        <text>(6S)-NADHX + ADP = AMP + phosphate + NADH + H(+)</text>
        <dbReference type="Rhea" id="RHEA:32223"/>
        <dbReference type="ChEBI" id="CHEBI:15378"/>
        <dbReference type="ChEBI" id="CHEBI:43474"/>
        <dbReference type="ChEBI" id="CHEBI:57945"/>
        <dbReference type="ChEBI" id="CHEBI:64074"/>
        <dbReference type="ChEBI" id="CHEBI:456215"/>
        <dbReference type="ChEBI" id="CHEBI:456216"/>
        <dbReference type="EC" id="4.2.1.136"/>
    </reaction>
</comment>
<dbReference type="InterPro" id="IPR017953">
    <property type="entry name" value="Carbohydrate_kinase_pred_CS"/>
</dbReference>
<dbReference type="GO" id="GO:0110051">
    <property type="term" value="P:metabolite repair"/>
    <property type="evidence" value="ECO:0007669"/>
    <property type="project" value="TreeGrafter"/>
</dbReference>
<gene>
    <name evidence="6" type="primary">nnrD</name>
    <name evidence="8" type="ORF">D9V32_13940</name>
</gene>
<keyword evidence="3 6" id="KW-0521">NADP</keyword>
<dbReference type="GO" id="GO:0052855">
    <property type="term" value="F:ADP-dependent NAD(P)H-hydrate dehydratase activity"/>
    <property type="evidence" value="ECO:0007669"/>
    <property type="project" value="UniProtKB-UniRule"/>
</dbReference>
<feature type="domain" description="YjeF C-terminal" evidence="7">
    <location>
        <begin position="11"/>
        <end position="302"/>
    </location>
</feature>
<comment type="subunit">
    <text evidence="6">Homotetramer.</text>
</comment>
<comment type="cofactor">
    <cofactor evidence="6">
        <name>Mg(2+)</name>
        <dbReference type="ChEBI" id="CHEBI:18420"/>
    </cofactor>
</comment>